<name>A0A0M7B4J5_9RHOB</name>
<evidence type="ECO:0000256" key="1">
    <source>
        <dbReference type="ARBA" id="ARBA00022729"/>
    </source>
</evidence>
<keyword evidence="5" id="KW-1185">Reference proteome</keyword>
<protein>
    <recommendedName>
        <fullName evidence="3">DUF4174 domain-containing protein</fullName>
    </recommendedName>
</protein>
<proteinExistence type="predicted"/>
<dbReference type="InterPro" id="IPR025232">
    <property type="entry name" value="DUF4174"/>
</dbReference>
<evidence type="ECO:0000256" key="2">
    <source>
        <dbReference type="SAM" id="SignalP"/>
    </source>
</evidence>
<reference evidence="4 5" key="1">
    <citation type="submission" date="2015-09" db="EMBL/GenBank/DDBJ databases">
        <authorList>
            <person name="Jackson K.R."/>
            <person name="Lunt B.L."/>
            <person name="Fisher J.N.B."/>
            <person name="Gardner A.V."/>
            <person name="Bailey M.E."/>
            <person name="Deus L.M."/>
            <person name="Earl A.S."/>
            <person name="Gibby P.D."/>
            <person name="Hartmann K.A."/>
            <person name="Liu J.E."/>
            <person name="Manci A.M."/>
            <person name="Nielsen D.A."/>
            <person name="Solomon M.B."/>
            <person name="Breakwell D.P."/>
            <person name="Burnett S.H."/>
            <person name="Grose J.H."/>
        </authorList>
    </citation>
    <scope>NUCLEOTIDE SEQUENCE [LARGE SCALE GENOMIC DNA]</scope>
    <source>
        <strain evidence="4 5">CECT 7799</strain>
    </source>
</reference>
<sequence length="169" mass="18456">MRLATAFVSTLALALPVTAQEATGVSAVTTVAENASTVAEEPVTISEQWAQNPTQIFDAGDVDLAELQWIARPVVVFANSPRDPAFVEQLGNIVSEADQLVERDVIVIVDTDPGNPSGLRERLRPRGFMMVLIGKDGEVELRKPLPRTVREIGRSIDKMPLRLQELRDG</sequence>
<feature type="chain" id="PRO_5005809718" description="DUF4174 domain-containing protein" evidence="2">
    <location>
        <begin position="20"/>
        <end position="169"/>
    </location>
</feature>
<evidence type="ECO:0000313" key="5">
    <source>
        <dbReference type="Proteomes" id="UP000049455"/>
    </source>
</evidence>
<gene>
    <name evidence="4" type="ORF">JSE7799_00275</name>
</gene>
<dbReference type="Proteomes" id="UP000049455">
    <property type="component" value="Unassembled WGS sequence"/>
</dbReference>
<dbReference type="RefSeq" id="WP_055661995.1">
    <property type="nucleotide sequence ID" value="NZ_CYPR01000016.1"/>
</dbReference>
<dbReference type="EMBL" id="CYPR01000016">
    <property type="protein sequence ID" value="CUH14461.1"/>
    <property type="molecule type" value="Genomic_DNA"/>
</dbReference>
<dbReference type="Pfam" id="PF13778">
    <property type="entry name" value="DUF4174"/>
    <property type="match status" value="1"/>
</dbReference>
<feature type="domain" description="DUF4174" evidence="3">
    <location>
        <begin position="64"/>
        <end position="165"/>
    </location>
</feature>
<accession>A0A0M7B4J5</accession>
<dbReference type="OrthoDB" id="7362103at2"/>
<evidence type="ECO:0000313" key="4">
    <source>
        <dbReference type="EMBL" id="CUH14461.1"/>
    </source>
</evidence>
<feature type="signal peptide" evidence="2">
    <location>
        <begin position="1"/>
        <end position="19"/>
    </location>
</feature>
<organism evidence="4 5">
    <name type="scientific">Jannaschia seosinensis</name>
    <dbReference type="NCBI Taxonomy" id="313367"/>
    <lineage>
        <taxon>Bacteria</taxon>
        <taxon>Pseudomonadati</taxon>
        <taxon>Pseudomonadota</taxon>
        <taxon>Alphaproteobacteria</taxon>
        <taxon>Rhodobacterales</taxon>
        <taxon>Roseobacteraceae</taxon>
        <taxon>Jannaschia</taxon>
    </lineage>
</organism>
<evidence type="ECO:0000259" key="3">
    <source>
        <dbReference type="Pfam" id="PF13778"/>
    </source>
</evidence>
<dbReference type="AlphaFoldDB" id="A0A0M7B4J5"/>
<keyword evidence="1 2" id="KW-0732">Signal</keyword>
<dbReference type="STRING" id="313367.JSE7799_00275"/>